<dbReference type="Gene3D" id="2.170.130.10">
    <property type="entry name" value="TonB-dependent receptor, plug domain"/>
    <property type="match status" value="1"/>
</dbReference>
<dbReference type="Proteomes" id="UP001165367">
    <property type="component" value="Unassembled WGS sequence"/>
</dbReference>
<organism evidence="4 5">
    <name type="scientific">Terrimonas ginsenosidimutans</name>
    <dbReference type="NCBI Taxonomy" id="2908004"/>
    <lineage>
        <taxon>Bacteria</taxon>
        <taxon>Pseudomonadati</taxon>
        <taxon>Bacteroidota</taxon>
        <taxon>Chitinophagia</taxon>
        <taxon>Chitinophagales</taxon>
        <taxon>Chitinophagaceae</taxon>
        <taxon>Terrimonas</taxon>
    </lineage>
</organism>
<dbReference type="Pfam" id="PF14905">
    <property type="entry name" value="OMP_b-brl_3"/>
    <property type="match status" value="1"/>
</dbReference>
<evidence type="ECO:0000259" key="2">
    <source>
        <dbReference type="Pfam" id="PF07715"/>
    </source>
</evidence>
<dbReference type="InterPro" id="IPR008969">
    <property type="entry name" value="CarboxyPept-like_regulatory"/>
</dbReference>
<dbReference type="Pfam" id="PF13620">
    <property type="entry name" value="CarboxypepD_reg"/>
    <property type="match status" value="1"/>
</dbReference>
<feature type="domain" description="TonB-dependent receptor plug" evidence="2">
    <location>
        <begin position="125"/>
        <end position="212"/>
    </location>
</feature>
<dbReference type="SUPFAM" id="SSF56935">
    <property type="entry name" value="Porins"/>
    <property type="match status" value="1"/>
</dbReference>
<keyword evidence="4" id="KW-0675">Receptor</keyword>
<dbReference type="InterPro" id="IPR012910">
    <property type="entry name" value="Plug_dom"/>
</dbReference>
<accession>A0ABS9KVL0</accession>
<proteinExistence type="predicted"/>
<dbReference type="EMBL" id="JAKLTR010000013">
    <property type="protein sequence ID" value="MCG2616394.1"/>
    <property type="molecule type" value="Genomic_DNA"/>
</dbReference>
<reference evidence="4" key="1">
    <citation type="submission" date="2022-01" db="EMBL/GenBank/DDBJ databases">
        <authorList>
            <person name="Jo J.-H."/>
            <person name="Im W.-T."/>
        </authorList>
    </citation>
    <scope>NUCLEOTIDE SEQUENCE</scope>
    <source>
        <strain evidence="4">NA20</strain>
    </source>
</reference>
<comment type="caution">
    <text evidence="4">The sequence shown here is derived from an EMBL/GenBank/DDBJ whole genome shotgun (WGS) entry which is preliminary data.</text>
</comment>
<dbReference type="InterPro" id="IPR041700">
    <property type="entry name" value="OMP_b-brl_3"/>
</dbReference>
<protein>
    <submittedName>
        <fullName evidence="4">TonB-dependent receptor</fullName>
    </submittedName>
</protein>
<evidence type="ECO:0000313" key="4">
    <source>
        <dbReference type="EMBL" id="MCG2616394.1"/>
    </source>
</evidence>
<dbReference type="RefSeq" id="WP_237874931.1">
    <property type="nucleotide sequence ID" value="NZ_JAKLTR010000013.1"/>
</dbReference>
<dbReference type="SUPFAM" id="SSF49464">
    <property type="entry name" value="Carboxypeptidase regulatory domain-like"/>
    <property type="match status" value="1"/>
</dbReference>
<gene>
    <name evidence="4" type="ORF">LZZ85_18990</name>
</gene>
<name>A0ABS9KVL0_9BACT</name>
<evidence type="ECO:0000256" key="1">
    <source>
        <dbReference type="SAM" id="SignalP"/>
    </source>
</evidence>
<feature type="chain" id="PRO_5045404898" evidence="1">
    <location>
        <begin position="20"/>
        <end position="802"/>
    </location>
</feature>
<feature type="domain" description="Outer membrane protein beta-barrel" evidence="3">
    <location>
        <begin position="375"/>
        <end position="780"/>
    </location>
</feature>
<evidence type="ECO:0000259" key="3">
    <source>
        <dbReference type="Pfam" id="PF14905"/>
    </source>
</evidence>
<dbReference type="Pfam" id="PF07715">
    <property type="entry name" value="Plug"/>
    <property type="match status" value="1"/>
</dbReference>
<keyword evidence="1" id="KW-0732">Signal</keyword>
<sequence length="802" mass="90773">MKKLTLFLAVLLISNSIFSQNVSGIVVTGNQQPVAGATIKFISQVDSTITGTTTTQVDGRFSINLRAGSWKITVDAMGFRLYKADVGVETGSNLQLPQIIVQPAEVKELEEVITKAKKTLLEHSIDRTTVNVDAMISSSSSNALEVLARTPGVNVDNNGNISMNGKSGVMVLIDGRQTYMSSQDLSNYLKSIPGATLEKIELIDNPPARYDAAGNSIINLQLKKKRVAGWTGSVSTGYSQGRYGRQNYAGNLNFNYKKVTWYTNIGHNRDRIFSDDVFNRRYFDQQGQLASLVLLNNAQRFRGRLVNLVSGIDYQLSTKTNIGVMVNLNGGKRVGDFDYNSTTRSPMHMITAEGYGSTYSTDKRNNLTVNMNMLHKLKQKGQEISVEANHMRYRIRMDQDLLNFQGPEFGGNVAVSKFAYIVPADISIYTAKSDYVQPFLKGTFEAGIKTSFVTNDNVSDFYDKKPGTPEWIEAMSNHFIYKENINAGYFNFNQRFKRFSLQAGFRAEQTIINGHQVGNSVVKDSSFRRDYWKFFPSAAIGYKLDSSGTRQLIFLYSRRINRPSYQSLNPFVFYRDNFSYSGGNPMLNPQIQTRYELKYQHGQRWWTGLSYNNFTSVILPITTVQDSLYITRPDNYARGYMVLLNVGVSISPAKWWTINSTIRLSRIGLRGNFDNTKLRPNTNILRWEFNSYFPINDKFSAELNSYYASADLNGQNKTSGMYRVNTGFQYKLSEKGSIRLNLDDIFYSWKYHNRSVGLTQADYTQVSTSDTQRFGISFNYRFGKKASKTRRGTDEEEAGRVQ</sequence>
<feature type="signal peptide" evidence="1">
    <location>
        <begin position="1"/>
        <end position="19"/>
    </location>
</feature>
<dbReference type="InterPro" id="IPR037066">
    <property type="entry name" value="Plug_dom_sf"/>
</dbReference>
<dbReference type="Gene3D" id="2.60.40.1120">
    <property type="entry name" value="Carboxypeptidase-like, regulatory domain"/>
    <property type="match status" value="1"/>
</dbReference>
<keyword evidence="5" id="KW-1185">Reference proteome</keyword>
<evidence type="ECO:0000313" key="5">
    <source>
        <dbReference type="Proteomes" id="UP001165367"/>
    </source>
</evidence>